<gene>
    <name evidence="10" type="ORF">KIPB_011122</name>
</gene>
<keyword evidence="1" id="KW-0963">Cytoplasm</keyword>
<dbReference type="Proteomes" id="UP000265618">
    <property type="component" value="Unassembled WGS sequence"/>
</dbReference>
<dbReference type="Gene3D" id="2.40.50.140">
    <property type="entry name" value="Nucleic acid-binding proteins"/>
    <property type="match status" value="1"/>
</dbReference>
<dbReference type="GO" id="GO:0005829">
    <property type="term" value="C:cytosol"/>
    <property type="evidence" value="ECO:0007669"/>
    <property type="project" value="TreeGrafter"/>
</dbReference>
<keyword evidence="11" id="KW-1185">Reference proteome</keyword>
<evidence type="ECO:0000313" key="10">
    <source>
        <dbReference type="EMBL" id="GIQ88791.1"/>
    </source>
</evidence>
<evidence type="ECO:0000256" key="2">
    <source>
        <dbReference type="ARBA" id="ARBA00022598"/>
    </source>
</evidence>
<organism evidence="10 11">
    <name type="scientific">Kipferlia bialata</name>
    <dbReference type="NCBI Taxonomy" id="797122"/>
    <lineage>
        <taxon>Eukaryota</taxon>
        <taxon>Metamonada</taxon>
        <taxon>Carpediemonas-like organisms</taxon>
        <taxon>Kipferlia</taxon>
    </lineage>
</organism>
<evidence type="ECO:0000259" key="9">
    <source>
        <dbReference type="Pfam" id="PF01336"/>
    </source>
</evidence>
<dbReference type="GO" id="GO:0017101">
    <property type="term" value="C:aminoacyl-tRNA synthetase multienzyme complex"/>
    <property type="evidence" value="ECO:0007669"/>
    <property type="project" value="TreeGrafter"/>
</dbReference>
<dbReference type="PANTHER" id="PTHR43450">
    <property type="entry name" value="ASPARTYL-TRNA SYNTHETASE"/>
    <property type="match status" value="1"/>
</dbReference>
<reference evidence="10 11" key="1">
    <citation type="journal article" date="2018" name="PLoS ONE">
        <title>The draft genome of Kipferlia bialata reveals reductive genome evolution in fornicate parasites.</title>
        <authorList>
            <person name="Tanifuji G."/>
            <person name="Takabayashi S."/>
            <person name="Kume K."/>
            <person name="Takagi M."/>
            <person name="Nakayama T."/>
            <person name="Kamikawa R."/>
            <person name="Inagaki Y."/>
            <person name="Hashimoto T."/>
        </authorList>
    </citation>
    <scope>NUCLEOTIDE SEQUENCE [LARGE SCALE GENOMIC DNA]</scope>
    <source>
        <strain evidence="10">NY0173</strain>
    </source>
</reference>
<dbReference type="InterPro" id="IPR004523">
    <property type="entry name" value="Asp-tRNA_synthase_2"/>
</dbReference>
<evidence type="ECO:0000256" key="7">
    <source>
        <dbReference type="SAM" id="MobiDB-lite"/>
    </source>
</evidence>
<keyword evidence="3" id="KW-0547">Nucleotide-binding</keyword>
<dbReference type="InterPro" id="IPR004365">
    <property type="entry name" value="NA-bd_OB_tRNA"/>
</dbReference>
<sequence>MSTEEKVEVPAEAPMSKKAIKKAAKEAAKKAAREEREAAKKAAEAEAFKKAVIQLTDDNVTTAQFGDAPFHKSQYTFDRTVTHICDLPAAEVGSSVWIRARLHNTRSTGKSAFLVAREKMDTVQCIGFLDETHPKAMFDYIKTVPKESIVEIQGTIQKPAEPITSTTLSHIELNITKFITLNRSNTVLPLEVEDAARPDSMYTEGCKFVRPGQATRLDNRVIDLRTPANQAIFRVRSRVCRAFRRFLDEQGFMEIQSPKLIGGASEGGSAVFHVDYFGT</sequence>
<name>A0A9K3D610_9EUKA</name>
<dbReference type="GO" id="GO:0006422">
    <property type="term" value="P:aspartyl-tRNA aminoacylation"/>
    <property type="evidence" value="ECO:0007669"/>
    <property type="project" value="InterPro"/>
</dbReference>
<comment type="caution">
    <text evidence="10">The sequence shown here is derived from an EMBL/GenBank/DDBJ whole genome shotgun (WGS) entry which is preliminary data.</text>
</comment>
<dbReference type="GO" id="GO:0005524">
    <property type="term" value="F:ATP binding"/>
    <property type="evidence" value="ECO:0007669"/>
    <property type="project" value="UniProtKB-KW"/>
</dbReference>
<protein>
    <recommendedName>
        <fullName evidence="6">Aspartyl-tRNA synthetase</fullName>
    </recommendedName>
</protein>
<dbReference type="GO" id="GO:0003723">
    <property type="term" value="F:RNA binding"/>
    <property type="evidence" value="ECO:0007669"/>
    <property type="project" value="TreeGrafter"/>
</dbReference>
<dbReference type="SUPFAM" id="SSF50249">
    <property type="entry name" value="Nucleic acid-binding proteins"/>
    <property type="match status" value="1"/>
</dbReference>
<dbReference type="Pfam" id="PF00152">
    <property type="entry name" value="tRNA-synt_2"/>
    <property type="match status" value="1"/>
</dbReference>
<dbReference type="AlphaFoldDB" id="A0A9K3D610"/>
<dbReference type="Pfam" id="PF01336">
    <property type="entry name" value="tRNA_anti-codon"/>
    <property type="match status" value="1"/>
</dbReference>
<dbReference type="InterPro" id="IPR004364">
    <property type="entry name" value="Aa-tRNA-synt_II"/>
</dbReference>
<dbReference type="InterPro" id="IPR012340">
    <property type="entry name" value="NA-bd_OB-fold"/>
</dbReference>
<keyword evidence="4" id="KW-0067">ATP-binding</keyword>
<evidence type="ECO:0000256" key="5">
    <source>
        <dbReference type="ARBA" id="ARBA00023146"/>
    </source>
</evidence>
<dbReference type="PANTHER" id="PTHR43450:SF1">
    <property type="entry name" value="ASPARTATE--TRNA LIGASE, CYTOPLASMIC"/>
    <property type="match status" value="1"/>
</dbReference>
<feature type="domain" description="OB" evidence="9">
    <location>
        <begin position="96"/>
        <end position="177"/>
    </location>
</feature>
<dbReference type="CDD" id="cd04320">
    <property type="entry name" value="AspRS_cyto_N"/>
    <property type="match status" value="1"/>
</dbReference>
<evidence type="ECO:0000256" key="3">
    <source>
        <dbReference type="ARBA" id="ARBA00022741"/>
    </source>
</evidence>
<evidence type="ECO:0000259" key="8">
    <source>
        <dbReference type="Pfam" id="PF00152"/>
    </source>
</evidence>
<evidence type="ECO:0000256" key="6">
    <source>
        <dbReference type="ARBA" id="ARBA00033155"/>
    </source>
</evidence>
<dbReference type="OrthoDB" id="372395at2759"/>
<feature type="region of interest" description="Disordered" evidence="7">
    <location>
        <begin position="1"/>
        <end position="20"/>
    </location>
</feature>
<evidence type="ECO:0000256" key="1">
    <source>
        <dbReference type="ARBA" id="ARBA00022490"/>
    </source>
</evidence>
<evidence type="ECO:0000256" key="4">
    <source>
        <dbReference type="ARBA" id="ARBA00022840"/>
    </source>
</evidence>
<feature type="non-terminal residue" evidence="10">
    <location>
        <position position="279"/>
    </location>
</feature>
<feature type="domain" description="Aminoacyl-tRNA synthetase class II (D/K/N)" evidence="8">
    <location>
        <begin position="213"/>
        <end position="274"/>
    </location>
</feature>
<dbReference type="GO" id="GO:0004815">
    <property type="term" value="F:aspartate-tRNA ligase activity"/>
    <property type="evidence" value="ECO:0007669"/>
    <property type="project" value="InterPro"/>
</dbReference>
<proteinExistence type="predicted"/>
<accession>A0A9K3D610</accession>
<evidence type="ECO:0000313" key="11">
    <source>
        <dbReference type="Proteomes" id="UP000265618"/>
    </source>
</evidence>
<dbReference type="InterPro" id="IPR045864">
    <property type="entry name" value="aa-tRNA-synth_II/BPL/LPL"/>
</dbReference>
<dbReference type="SUPFAM" id="SSF55681">
    <property type="entry name" value="Class II aaRS and biotin synthetases"/>
    <property type="match status" value="1"/>
</dbReference>
<dbReference type="Gene3D" id="3.30.930.10">
    <property type="entry name" value="Bira Bifunctional Protein, Domain 2"/>
    <property type="match status" value="1"/>
</dbReference>
<keyword evidence="5" id="KW-0030">Aminoacyl-tRNA synthetase</keyword>
<dbReference type="EMBL" id="BDIP01004390">
    <property type="protein sequence ID" value="GIQ88791.1"/>
    <property type="molecule type" value="Genomic_DNA"/>
</dbReference>
<keyword evidence="2" id="KW-0436">Ligase</keyword>